<dbReference type="PROSITE" id="PS50931">
    <property type="entry name" value="HTH_LYSR"/>
    <property type="match status" value="1"/>
</dbReference>
<dbReference type="Proteomes" id="UP000441586">
    <property type="component" value="Unassembled WGS sequence"/>
</dbReference>
<evidence type="ECO:0000256" key="3">
    <source>
        <dbReference type="ARBA" id="ARBA00023125"/>
    </source>
</evidence>
<evidence type="ECO:0000256" key="1">
    <source>
        <dbReference type="ARBA" id="ARBA00009437"/>
    </source>
</evidence>
<dbReference type="FunFam" id="1.10.10.10:FF:000001">
    <property type="entry name" value="LysR family transcriptional regulator"/>
    <property type="match status" value="1"/>
</dbReference>
<dbReference type="Pfam" id="PF00126">
    <property type="entry name" value="HTH_1"/>
    <property type="match status" value="1"/>
</dbReference>
<accession>A0A6A4RCX1</accession>
<sequence length="294" mass="31604">MDTRQLETFLAIIQRGGFAAAAKEVNLSASAVSQQISALEQDLGTALFDRSRRPPALTTKGREVQSSAQSILRIVAETKATVRDGDVGGTLALGALRTFGAYILPHALARLKDSYPDLSYRLRVGLSEDLMADVVSGQLDAALVADHVAVPAGLQWTLVFSEPLVVLTPPGVTEKRLEKLVRDVPFIRYGIQVPLARQIDTEIARLGLTVRQVVSVNTMSAVLGCVQAGLGFAIVPYAALRGSQTALLDWFPFGATPIHRGLGIVQRPNSRRGKVLEQLSEVLRQTGISQGDDD</sequence>
<dbReference type="Gene3D" id="3.40.190.10">
    <property type="entry name" value="Periplasmic binding protein-like II"/>
    <property type="match status" value="2"/>
</dbReference>
<evidence type="ECO:0000256" key="2">
    <source>
        <dbReference type="ARBA" id="ARBA00023015"/>
    </source>
</evidence>
<dbReference type="SUPFAM" id="SSF46785">
    <property type="entry name" value="Winged helix' DNA-binding domain"/>
    <property type="match status" value="1"/>
</dbReference>
<dbReference type="InterPro" id="IPR036388">
    <property type="entry name" value="WH-like_DNA-bd_sf"/>
</dbReference>
<evidence type="ECO:0000313" key="6">
    <source>
        <dbReference type="EMBL" id="KAE9625134.1"/>
    </source>
</evidence>
<gene>
    <name evidence="6" type="ORF">GP644_22695</name>
</gene>
<dbReference type="InterPro" id="IPR005119">
    <property type="entry name" value="LysR_subst-bd"/>
</dbReference>
<evidence type="ECO:0000313" key="7">
    <source>
        <dbReference type="Proteomes" id="UP000441586"/>
    </source>
</evidence>
<dbReference type="SUPFAM" id="SSF53850">
    <property type="entry name" value="Periplasmic binding protein-like II"/>
    <property type="match status" value="1"/>
</dbReference>
<keyword evidence="4" id="KW-0804">Transcription</keyword>
<feature type="domain" description="HTH lysR-type" evidence="5">
    <location>
        <begin position="1"/>
        <end position="58"/>
    </location>
</feature>
<dbReference type="PANTHER" id="PTHR30419">
    <property type="entry name" value="HTH-TYPE TRANSCRIPTIONAL REGULATOR YBHD"/>
    <property type="match status" value="1"/>
</dbReference>
<dbReference type="GO" id="GO:0003700">
    <property type="term" value="F:DNA-binding transcription factor activity"/>
    <property type="evidence" value="ECO:0007669"/>
    <property type="project" value="InterPro"/>
</dbReference>
<dbReference type="Pfam" id="PF03466">
    <property type="entry name" value="LysR_substrate"/>
    <property type="match status" value="1"/>
</dbReference>
<organism evidence="6 7">
    <name type="scientific">Parasedimentitalea maritima</name>
    <dbReference type="NCBI Taxonomy" id="2578117"/>
    <lineage>
        <taxon>Bacteria</taxon>
        <taxon>Pseudomonadati</taxon>
        <taxon>Pseudomonadota</taxon>
        <taxon>Alphaproteobacteria</taxon>
        <taxon>Rhodobacterales</taxon>
        <taxon>Paracoccaceae</taxon>
        <taxon>Parasedimentitalea</taxon>
    </lineage>
</organism>
<comment type="caution">
    <text evidence="6">The sequence shown here is derived from an EMBL/GenBank/DDBJ whole genome shotgun (WGS) entry which is preliminary data.</text>
</comment>
<dbReference type="GO" id="GO:0003677">
    <property type="term" value="F:DNA binding"/>
    <property type="evidence" value="ECO:0007669"/>
    <property type="project" value="UniProtKB-KW"/>
</dbReference>
<dbReference type="RefSeq" id="WP_158981741.1">
    <property type="nucleotide sequence ID" value="NZ_WSFO01000021.1"/>
</dbReference>
<dbReference type="InterPro" id="IPR000847">
    <property type="entry name" value="LysR_HTH_N"/>
</dbReference>
<protein>
    <submittedName>
        <fullName evidence="6">LysR family transcriptional regulator</fullName>
    </submittedName>
</protein>
<comment type="similarity">
    <text evidence="1">Belongs to the LysR transcriptional regulatory family.</text>
</comment>
<keyword evidence="3" id="KW-0238">DNA-binding</keyword>
<dbReference type="Gene3D" id="1.10.10.10">
    <property type="entry name" value="Winged helix-like DNA-binding domain superfamily/Winged helix DNA-binding domain"/>
    <property type="match status" value="1"/>
</dbReference>
<keyword evidence="2" id="KW-0805">Transcription regulation</keyword>
<evidence type="ECO:0000256" key="4">
    <source>
        <dbReference type="ARBA" id="ARBA00023163"/>
    </source>
</evidence>
<proteinExistence type="inferred from homology"/>
<dbReference type="InterPro" id="IPR050950">
    <property type="entry name" value="HTH-type_LysR_regulators"/>
</dbReference>
<dbReference type="InterPro" id="IPR036390">
    <property type="entry name" value="WH_DNA-bd_sf"/>
</dbReference>
<evidence type="ECO:0000259" key="5">
    <source>
        <dbReference type="PROSITE" id="PS50931"/>
    </source>
</evidence>
<dbReference type="AlphaFoldDB" id="A0A6A4RCX1"/>
<dbReference type="GO" id="GO:0005829">
    <property type="term" value="C:cytosol"/>
    <property type="evidence" value="ECO:0007669"/>
    <property type="project" value="TreeGrafter"/>
</dbReference>
<dbReference type="PRINTS" id="PR00039">
    <property type="entry name" value="HTHLYSR"/>
</dbReference>
<dbReference type="EMBL" id="WSFO01000021">
    <property type="protein sequence ID" value="KAE9625134.1"/>
    <property type="molecule type" value="Genomic_DNA"/>
</dbReference>
<reference evidence="6 7" key="1">
    <citation type="submission" date="2019-12" db="EMBL/GenBank/DDBJ databases">
        <authorList>
            <person name="Zhang Y.-J."/>
        </authorList>
    </citation>
    <scope>NUCLEOTIDE SEQUENCE [LARGE SCALE GENOMIC DNA]</scope>
    <source>
        <strain evidence="6 7">H18S-6</strain>
    </source>
</reference>
<name>A0A6A4RCX1_9RHOB</name>